<comment type="caution">
    <text evidence="1">The sequence shown here is derived from an EMBL/GenBank/DDBJ whole genome shotgun (WGS) entry which is preliminary data.</text>
</comment>
<proteinExistence type="predicted"/>
<evidence type="ECO:0000313" key="2">
    <source>
        <dbReference type="Proteomes" id="UP000188605"/>
    </source>
</evidence>
<accession>A0ACC8X8V7</accession>
<organism evidence="1 2">
    <name type="scientific">Candidatus Epulonipiscium fishelsonii</name>
    <dbReference type="NCBI Taxonomy" id="77094"/>
    <lineage>
        <taxon>Bacteria</taxon>
        <taxon>Bacillati</taxon>
        <taxon>Bacillota</taxon>
        <taxon>Clostridia</taxon>
        <taxon>Lachnospirales</taxon>
        <taxon>Lachnospiraceae</taxon>
        <taxon>Candidatus Epulonipiscium</taxon>
    </lineage>
</organism>
<dbReference type="EMBL" id="LJDB01000082">
    <property type="protein sequence ID" value="ONI38631.1"/>
    <property type="molecule type" value="Genomic_DNA"/>
</dbReference>
<reference evidence="1" key="1">
    <citation type="submission" date="2016-08" db="EMBL/GenBank/DDBJ databases">
        <authorList>
            <person name="Ngugi D.K."/>
            <person name="Miyake S."/>
            <person name="Stingl U."/>
        </authorList>
    </citation>
    <scope>NUCLEOTIDE SEQUENCE</scope>
    <source>
        <strain evidence="1">SCG-B11WGA-EpuloA1</strain>
    </source>
</reference>
<evidence type="ECO:0000313" key="1">
    <source>
        <dbReference type="EMBL" id="ONI38631.1"/>
    </source>
</evidence>
<keyword evidence="2" id="KW-1185">Reference proteome</keyword>
<dbReference type="Proteomes" id="UP000188605">
    <property type="component" value="Unassembled WGS sequence"/>
</dbReference>
<protein>
    <submittedName>
        <fullName evidence="1">Peptide ABC transporter permease</fullName>
    </submittedName>
</protein>
<sequence>MVKKLGMCVATMFVSLLLTFFVIEIMPGDPVDTLAQEYVRTQNLIYEVAYQKAKNALNYDPTIPVSERFINYTIGALTGDLGQSMSFKQSVNTIVLGALPWTLLVCTLSLSLAFTIGVLLGIYIAWKRSKPLDTILTIAQSIFGAIPDYIVGYLFIILFAVHLGWFPARGSYSSSVVPAFSVEFILSVLWHCILPVFTVFITTVTGWIISMKAMALSVLGEDYIHYAKARGISQKRILITYVGRNSILPMITSVAISFGFMFGGSPLIENLFVYPGIGYYLGQAINRRDYPLMQGMFLMIIMMVLIAGLVAEFLYAKLNPRLREE</sequence>
<gene>
    <name evidence="1" type="ORF">AN396_10245</name>
</gene>
<name>A0ACC8X8V7_9FIRM</name>